<gene>
    <name evidence="2" type="ORF">FH603_3495</name>
</gene>
<dbReference type="Pfam" id="PF14054">
    <property type="entry name" value="DUF4249"/>
    <property type="match status" value="1"/>
</dbReference>
<evidence type="ECO:0008006" key="4">
    <source>
        <dbReference type="Google" id="ProtNLM"/>
    </source>
</evidence>
<reference evidence="2 3" key="1">
    <citation type="submission" date="2019-06" db="EMBL/GenBank/DDBJ databases">
        <title>Spirosoma utsteinense sp. nov. isolated from Antarctic ice-free soils.</title>
        <authorList>
            <person name="Tahon G."/>
        </authorList>
    </citation>
    <scope>NUCLEOTIDE SEQUENCE [LARGE SCALE GENOMIC DNA]</scope>
    <source>
        <strain evidence="2 3">LMG 31447</strain>
    </source>
</reference>
<dbReference type="PROSITE" id="PS51257">
    <property type="entry name" value="PROKAR_LIPOPROTEIN"/>
    <property type="match status" value="1"/>
</dbReference>
<comment type="caution">
    <text evidence="2">The sequence shown here is derived from an EMBL/GenBank/DDBJ whole genome shotgun (WGS) entry which is preliminary data.</text>
</comment>
<dbReference type="InterPro" id="IPR025345">
    <property type="entry name" value="DUF4249"/>
</dbReference>
<organism evidence="2 3">
    <name type="scientific">Spirosoma utsteinense</name>
    <dbReference type="NCBI Taxonomy" id="2585773"/>
    <lineage>
        <taxon>Bacteria</taxon>
        <taxon>Pseudomonadati</taxon>
        <taxon>Bacteroidota</taxon>
        <taxon>Cytophagia</taxon>
        <taxon>Cytophagales</taxon>
        <taxon>Cytophagaceae</taxon>
        <taxon>Spirosoma</taxon>
    </lineage>
</organism>
<sequence>MMRLAVPLFFLLGLLACTKDLGVDLPYEGDRLVVYGVLSPDSVATLRVSRTYPTTGRYQYGRWVLTAVVRLYEDSVLVEQLRHQSDGRYVSARKFKPQPGRFYHYTITNAGFPDVQSLPERVPEPIRIDRYQFDESIPAALNPGLPARKLICQFTDAKQPSDYYAMQVLGYNNSLRVAINTFGLDRPDEFEDGCGFRGWGRFDEYNLSDICFNGQTSTVRVGVELEGTIQPRGPNGKVDKVVLTLRRANRGYYEYNRTFNVNEGFLLAFQPPQVRYSNVRGGYGIILAYSKDEVTIIP</sequence>
<keyword evidence="3" id="KW-1185">Reference proteome</keyword>
<accession>A0ABR6W9Q1</accession>
<evidence type="ECO:0000313" key="2">
    <source>
        <dbReference type="EMBL" id="MBC3792979.1"/>
    </source>
</evidence>
<name>A0ABR6W9Q1_9BACT</name>
<feature type="signal peptide" evidence="1">
    <location>
        <begin position="1"/>
        <end position="18"/>
    </location>
</feature>
<dbReference type="EMBL" id="VFIA01000021">
    <property type="protein sequence ID" value="MBC3792979.1"/>
    <property type="molecule type" value="Genomic_DNA"/>
</dbReference>
<keyword evidence="1" id="KW-0732">Signal</keyword>
<dbReference type="Proteomes" id="UP000700732">
    <property type="component" value="Unassembled WGS sequence"/>
</dbReference>
<protein>
    <recommendedName>
        <fullName evidence="4">DUF4249 domain-containing protein</fullName>
    </recommendedName>
</protein>
<evidence type="ECO:0000313" key="3">
    <source>
        <dbReference type="Proteomes" id="UP000700732"/>
    </source>
</evidence>
<proteinExistence type="predicted"/>
<feature type="chain" id="PRO_5045478688" description="DUF4249 domain-containing protein" evidence="1">
    <location>
        <begin position="19"/>
        <end position="298"/>
    </location>
</feature>
<evidence type="ECO:0000256" key="1">
    <source>
        <dbReference type="SAM" id="SignalP"/>
    </source>
</evidence>
<dbReference type="RefSeq" id="WP_186738739.1">
    <property type="nucleotide sequence ID" value="NZ_VFIA01000021.1"/>
</dbReference>